<dbReference type="AlphaFoldDB" id="A0AAP0E7B6"/>
<accession>A0AAP0E7B6</accession>
<dbReference type="EMBL" id="JBBNAG010000013">
    <property type="protein sequence ID" value="KAK9083933.1"/>
    <property type="molecule type" value="Genomic_DNA"/>
</dbReference>
<gene>
    <name evidence="1" type="ORF">Scep_030404</name>
</gene>
<protein>
    <recommendedName>
        <fullName evidence="3">Mitochondrial protein</fullName>
    </recommendedName>
</protein>
<dbReference type="Proteomes" id="UP001419268">
    <property type="component" value="Unassembled WGS sequence"/>
</dbReference>
<sequence length="134" mass="15621">MTNDTTRIKYRWLAGYVCYISNIEPKNVSDALQDEYWTIAMQEELNQFQRLNIWTLMPIPQHANVIGTKWILRNKSDAQGEVVRNKACLVAQCYNQLYQIDVKSAFLNGTINEEVYVEQPKDSKTRPSRTMSIN</sequence>
<keyword evidence="2" id="KW-1185">Reference proteome</keyword>
<proteinExistence type="predicted"/>
<evidence type="ECO:0000313" key="1">
    <source>
        <dbReference type="EMBL" id="KAK9083933.1"/>
    </source>
</evidence>
<reference evidence="1 2" key="1">
    <citation type="submission" date="2024-01" db="EMBL/GenBank/DDBJ databases">
        <title>Genome assemblies of Stephania.</title>
        <authorList>
            <person name="Yang L."/>
        </authorList>
    </citation>
    <scope>NUCLEOTIDE SEQUENCE [LARGE SCALE GENOMIC DNA]</scope>
    <source>
        <strain evidence="1">JXDWG</strain>
        <tissue evidence="1">Leaf</tissue>
    </source>
</reference>
<comment type="caution">
    <text evidence="1">The sequence shown here is derived from an EMBL/GenBank/DDBJ whole genome shotgun (WGS) entry which is preliminary data.</text>
</comment>
<name>A0AAP0E7B6_9MAGN</name>
<organism evidence="1 2">
    <name type="scientific">Stephania cephalantha</name>
    <dbReference type="NCBI Taxonomy" id="152367"/>
    <lineage>
        <taxon>Eukaryota</taxon>
        <taxon>Viridiplantae</taxon>
        <taxon>Streptophyta</taxon>
        <taxon>Embryophyta</taxon>
        <taxon>Tracheophyta</taxon>
        <taxon>Spermatophyta</taxon>
        <taxon>Magnoliopsida</taxon>
        <taxon>Ranunculales</taxon>
        <taxon>Menispermaceae</taxon>
        <taxon>Menispermoideae</taxon>
        <taxon>Cissampelideae</taxon>
        <taxon>Stephania</taxon>
    </lineage>
</organism>
<evidence type="ECO:0008006" key="3">
    <source>
        <dbReference type="Google" id="ProtNLM"/>
    </source>
</evidence>
<evidence type="ECO:0000313" key="2">
    <source>
        <dbReference type="Proteomes" id="UP001419268"/>
    </source>
</evidence>